<name>A0A8S5RT41_9CAUD</name>
<protein>
    <submittedName>
        <fullName evidence="1">CHAP domain protein</fullName>
    </submittedName>
</protein>
<accession>A0A8S5RT41</accession>
<evidence type="ECO:0000313" key="1">
    <source>
        <dbReference type="EMBL" id="DAE92531.1"/>
    </source>
</evidence>
<reference evidence="1" key="1">
    <citation type="journal article" date="2021" name="Proc. Natl. Acad. Sci. U.S.A.">
        <title>A Catalog of Tens of Thousands of Viruses from Human Metagenomes Reveals Hidden Associations with Chronic Diseases.</title>
        <authorList>
            <person name="Tisza M.J."/>
            <person name="Buck C.B."/>
        </authorList>
    </citation>
    <scope>NUCLEOTIDE SEQUENCE</scope>
    <source>
        <strain evidence="1">Ct3Mm15</strain>
    </source>
</reference>
<dbReference type="EMBL" id="BK057802">
    <property type="protein sequence ID" value="DAE92531.1"/>
    <property type="molecule type" value="Genomic_DNA"/>
</dbReference>
<organism evidence="1">
    <name type="scientific">Siphoviridae sp. ct3Mm15</name>
    <dbReference type="NCBI Taxonomy" id="2827558"/>
    <lineage>
        <taxon>Viruses</taxon>
        <taxon>Duplodnaviria</taxon>
        <taxon>Heunggongvirae</taxon>
        <taxon>Uroviricota</taxon>
        <taxon>Caudoviricetes</taxon>
    </lineage>
</organism>
<proteinExistence type="predicted"/>
<sequence length="285" mass="30299">MVDAQHVLDVAESQVGYSRWDDPEQGSKYGRWYAEKRGSAYFGASGVPFCAMGVSWALAEAGTSLLGDGRVYAYVPWMIRDASQVGRLTGFYDIQPGDVLCFDWDGDGVADHTGFALGREGEYVRTVEFNTSSGAGGSQSNGGGVYRRWRAHDDVCAVIRPAYDAGGVTAEGALVADGWFGSATIRRLQEVLGTTVDGVVSSQPAECRAENPALTSGWEWADDPEGSAVIEALQATLGGCEQDGLIGPQTINRLEEHYGFEADGVLDGPSNTVIALQRALNNGAI</sequence>